<dbReference type="PROSITE" id="PS51257">
    <property type="entry name" value="PROKAR_LIPOPROTEIN"/>
    <property type="match status" value="1"/>
</dbReference>
<sequence length="268" mass="28141">MKAIQGAALVAALALVAGCGKFGIGGPKTSEEALKGAKAALATGDVKSVYDLCGRAIELADKVGNGMHAILALECYADSAARLGKTASTLPAYAKVIGTYPTDMLNAAGRFRLRNDYGVALYQAGKEDEAIAALNEALTVYKGTGRAGYNTVRDRMYIVRNLGKIYKKKGVTPAATEFAIEWADEIEADISRNGPHPALRMGSGSALEVLADIISATDSTRAGQAREVATAEKESEAAYAAANPGSDRRCHNMGIYGAQMQRCFVDLP</sequence>
<evidence type="ECO:0008006" key="3">
    <source>
        <dbReference type="Google" id="ProtNLM"/>
    </source>
</evidence>
<dbReference type="RefSeq" id="WP_171161067.1">
    <property type="nucleotide sequence ID" value="NZ_CP053073.1"/>
</dbReference>
<name>A0A6M4H8G7_9PROT</name>
<dbReference type="AlphaFoldDB" id="A0A6M4H8G7"/>
<gene>
    <name evidence="1" type="ORF">DSM104440_01090</name>
</gene>
<organism evidence="1 2">
    <name type="scientific">Usitatibacter palustris</name>
    <dbReference type="NCBI Taxonomy" id="2732487"/>
    <lineage>
        <taxon>Bacteria</taxon>
        <taxon>Pseudomonadati</taxon>
        <taxon>Pseudomonadota</taxon>
        <taxon>Betaproteobacteria</taxon>
        <taxon>Nitrosomonadales</taxon>
        <taxon>Usitatibacteraceae</taxon>
        <taxon>Usitatibacter</taxon>
    </lineage>
</organism>
<dbReference type="Gene3D" id="1.25.40.10">
    <property type="entry name" value="Tetratricopeptide repeat domain"/>
    <property type="match status" value="1"/>
</dbReference>
<dbReference type="EMBL" id="CP053073">
    <property type="protein sequence ID" value="QJR14297.1"/>
    <property type="molecule type" value="Genomic_DNA"/>
</dbReference>
<reference evidence="1 2" key="1">
    <citation type="submission" date="2020-04" db="EMBL/GenBank/DDBJ databases">
        <title>Usitatibacter rugosus gen. nov., sp. nov. and Usitatibacter palustris sp. nov., novel members of Usitatibacteraceae fam. nov. within the order Nitrosomonadales isolated from soil.</title>
        <authorList>
            <person name="Huber K.J."/>
            <person name="Neumann-Schaal M."/>
            <person name="Geppert A."/>
            <person name="Luckner M."/>
            <person name="Wanner G."/>
            <person name="Overmann J."/>
        </authorList>
    </citation>
    <scope>NUCLEOTIDE SEQUENCE [LARGE SCALE GENOMIC DNA]</scope>
    <source>
        <strain evidence="1 2">Swamp67</strain>
    </source>
</reference>
<protein>
    <recommendedName>
        <fullName evidence="3">Tetratricopeptide repeat protein</fullName>
    </recommendedName>
</protein>
<dbReference type="InterPro" id="IPR011990">
    <property type="entry name" value="TPR-like_helical_dom_sf"/>
</dbReference>
<dbReference type="KEGG" id="upl:DSM104440_01090"/>
<evidence type="ECO:0000313" key="1">
    <source>
        <dbReference type="EMBL" id="QJR14297.1"/>
    </source>
</evidence>
<proteinExistence type="predicted"/>
<dbReference type="InParanoid" id="A0A6M4H8G7"/>
<accession>A0A6M4H8G7</accession>
<dbReference type="SUPFAM" id="SSF48452">
    <property type="entry name" value="TPR-like"/>
    <property type="match status" value="1"/>
</dbReference>
<keyword evidence="2" id="KW-1185">Reference proteome</keyword>
<dbReference type="Proteomes" id="UP000503096">
    <property type="component" value="Chromosome"/>
</dbReference>
<evidence type="ECO:0000313" key="2">
    <source>
        <dbReference type="Proteomes" id="UP000503096"/>
    </source>
</evidence>